<dbReference type="Gene3D" id="2.60.120.380">
    <property type="match status" value="1"/>
</dbReference>
<sequence length="435" mass="47678">MKRIILPLALSLAAPLNAYASLNGCVAEEQTEKRTMFYYANGVGNSFADAVDSMTALESAYKYTLPAEEETYTFGVAYNNTQGLQTDLMQVMVQKMTEYGIDGDPYLMYTLILEDFDESTIEHFFDVLLSDSEIQAMRDAIRETMVDAMRDLVADQNLQTNIYESDLLSGRRVMVVAHSQGNLYSNSIVSAVKERQPERSNSIGYFGVASPAGSVNNYSAYVTVQDTAYVTAEDDRVINPLRDSFTVLPANIDNDPGIFEGRDWMNHGFLQSYFDSELDSRARIDTGVGAMAANLTYPATTAGVGALRASLTWGEQRDVDLHAFEPDGTHVYYRNKQGSDGSLDVDDVTSFGPENYVVPCESINPGEYTIGVNYYAGNAPETASVSLFLGNGQVYGPRETLLENSRGSSGNDSPEIMFTITVADDGNGNAVYTVE</sequence>
<evidence type="ECO:0000256" key="1">
    <source>
        <dbReference type="SAM" id="SignalP"/>
    </source>
</evidence>
<dbReference type="AlphaFoldDB" id="A0A918JJJ6"/>
<feature type="chain" id="PRO_5037525445" description="DUF2135 domain-containing protein" evidence="1">
    <location>
        <begin position="21"/>
        <end position="435"/>
    </location>
</feature>
<comment type="caution">
    <text evidence="2">The sequence shown here is derived from an EMBL/GenBank/DDBJ whole genome shotgun (WGS) entry which is preliminary data.</text>
</comment>
<feature type="signal peptide" evidence="1">
    <location>
        <begin position="1"/>
        <end position="20"/>
    </location>
</feature>
<name>A0A918JJJ6_9ALTE</name>
<reference evidence="2" key="2">
    <citation type="submission" date="2020-09" db="EMBL/GenBank/DDBJ databases">
        <authorList>
            <person name="Sun Q."/>
            <person name="Kim S."/>
        </authorList>
    </citation>
    <scope>NUCLEOTIDE SEQUENCE</scope>
    <source>
        <strain evidence="2">KCTC 22164</strain>
    </source>
</reference>
<keyword evidence="3" id="KW-1185">Reference proteome</keyword>
<gene>
    <name evidence="2" type="ORF">GCM10007391_13650</name>
</gene>
<protein>
    <recommendedName>
        <fullName evidence="4">DUF2135 domain-containing protein</fullName>
    </recommendedName>
</protein>
<dbReference type="Proteomes" id="UP000631300">
    <property type="component" value="Unassembled WGS sequence"/>
</dbReference>
<evidence type="ECO:0000313" key="2">
    <source>
        <dbReference type="EMBL" id="GGW81698.1"/>
    </source>
</evidence>
<organism evidence="2 3">
    <name type="scientific">Alteromonas halophila</name>
    <dbReference type="NCBI Taxonomy" id="516698"/>
    <lineage>
        <taxon>Bacteria</taxon>
        <taxon>Pseudomonadati</taxon>
        <taxon>Pseudomonadota</taxon>
        <taxon>Gammaproteobacteria</taxon>
        <taxon>Alteromonadales</taxon>
        <taxon>Alteromonadaceae</taxon>
        <taxon>Alteromonas/Salinimonas group</taxon>
        <taxon>Alteromonas</taxon>
    </lineage>
</organism>
<reference evidence="2" key="1">
    <citation type="journal article" date="2014" name="Int. J. Syst. Evol. Microbiol.">
        <title>Complete genome sequence of Corynebacterium casei LMG S-19264T (=DSM 44701T), isolated from a smear-ripened cheese.</title>
        <authorList>
            <consortium name="US DOE Joint Genome Institute (JGI-PGF)"/>
            <person name="Walter F."/>
            <person name="Albersmeier A."/>
            <person name="Kalinowski J."/>
            <person name="Ruckert C."/>
        </authorList>
    </citation>
    <scope>NUCLEOTIDE SEQUENCE</scope>
    <source>
        <strain evidence="2">KCTC 22164</strain>
    </source>
</reference>
<accession>A0A918JJJ6</accession>
<evidence type="ECO:0008006" key="4">
    <source>
        <dbReference type="Google" id="ProtNLM"/>
    </source>
</evidence>
<keyword evidence="1" id="KW-0732">Signal</keyword>
<dbReference type="EMBL" id="BMXP01000002">
    <property type="protein sequence ID" value="GGW81698.1"/>
    <property type="molecule type" value="Genomic_DNA"/>
</dbReference>
<proteinExistence type="predicted"/>
<dbReference type="RefSeq" id="WP_189404662.1">
    <property type="nucleotide sequence ID" value="NZ_BMXP01000002.1"/>
</dbReference>
<evidence type="ECO:0000313" key="3">
    <source>
        <dbReference type="Proteomes" id="UP000631300"/>
    </source>
</evidence>